<dbReference type="EMBL" id="JAANQT010000283">
    <property type="protein sequence ID" value="KAG1312422.1"/>
    <property type="molecule type" value="Genomic_DNA"/>
</dbReference>
<evidence type="ECO:0000259" key="3">
    <source>
        <dbReference type="PROSITE" id="PS50102"/>
    </source>
</evidence>
<organism evidence="4 5">
    <name type="scientific">Rhizopus oryzae</name>
    <name type="common">Mucormycosis agent</name>
    <name type="synonym">Rhizopus arrhizus var. delemar</name>
    <dbReference type="NCBI Taxonomy" id="64495"/>
    <lineage>
        <taxon>Eukaryota</taxon>
        <taxon>Fungi</taxon>
        <taxon>Fungi incertae sedis</taxon>
        <taxon>Mucoromycota</taxon>
        <taxon>Mucoromycotina</taxon>
        <taxon>Mucoromycetes</taxon>
        <taxon>Mucorales</taxon>
        <taxon>Mucorineae</taxon>
        <taxon>Rhizopodaceae</taxon>
        <taxon>Rhizopus</taxon>
    </lineage>
</organism>
<dbReference type="AlphaFoldDB" id="A0A9P6XFG5"/>
<sequence length="255" mass="30795">MGDSSRPASPMDNNDNRPLDREEVDRRSRSRSPNERRSRSRSPKYDRRSSSPPPRRYSVDHRSRSRSPPRRYSPDRRSRRHSRSRSKDNKRSRKSSHSPRRRSRSPRYRRRSPRRDDKEFHGTREEPEASNILGVFGLSLRTREGDLEDVFRQFGSIEKVTIVYDHRSNKSRGFGFVYFKDQTDATRARDAMNGTDIDERKIRVDYSVTHRPHTPTPGQYMGERRPNNYDRRFRDRRSYDRPRRYYRSRSRSWSR</sequence>
<dbReference type="Gene3D" id="3.30.70.330">
    <property type="match status" value="1"/>
</dbReference>
<dbReference type="PANTHER" id="PTHR48034">
    <property type="entry name" value="TRANSFORMER-2 SEX-DETERMINING PROTEIN-RELATED"/>
    <property type="match status" value="1"/>
</dbReference>
<dbReference type="SUPFAM" id="SSF54928">
    <property type="entry name" value="RNA-binding domain, RBD"/>
    <property type="match status" value="1"/>
</dbReference>
<proteinExistence type="predicted"/>
<dbReference type="CDD" id="cd12363">
    <property type="entry name" value="RRM_TRA2"/>
    <property type="match status" value="1"/>
</dbReference>
<dbReference type="OrthoDB" id="439808at2759"/>
<dbReference type="PROSITE" id="PS50102">
    <property type="entry name" value="RRM"/>
    <property type="match status" value="1"/>
</dbReference>
<evidence type="ECO:0000256" key="1">
    <source>
        <dbReference type="PROSITE-ProRule" id="PRU00176"/>
    </source>
</evidence>
<keyword evidence="5" id="KW-1185">Reference proteome</keyword>
<dbReference type="InterPro" id="IPR035979">
    <property type="entry name" value="RBD_domain_sf"/>
</dbReference>
<feature type="compositionally biased region" description="Basic residues" evidence="2">
    <location>
        <begin position="77"/>
        <end position="113"/>
    </location>
</feature>
<feature type="compositionally biased region" description="Basic and acidic residues" evidence="2">
    <location>
        <begin position="114"/>
        <end position="126"/>
    </location>
</feature>
<dbReference type="InterPro" id="IPR000504">
    <property type="entry name" value="RRM_dom"/>
</dbReference>
<accession>A0A9P6XFG5</accession>
<feature type="compositionally biased region" description="Basic residues" evidence="2">
    <location>
        <begin position="244"/>
        <end position="255"/>
    </location>
</feature>
<feature type="region of interest" description="Disordered" evidence="2">
    <location>
        <begin position="209"/>
        <end position="255"/>
    </location>
</feature>
<feature type="compositionally biased region" description="Basic and acidic residues" evidence="2">
    <location>
        <begin position="14"/>
        <end position="49"/>
    </location>
</feature>
<dbReference type="Proteomes" id="UP000716291">
    <property type="component" value="Unassembled WGS sequence"/>
</dbReference>
<evidence type="ECO:0000313" key="5">
    <source>
        <dbReference type="Proteomes" id="UP000716291"/>
    </source>
</evidence>
<protein>
    <recommendedName>
        <fullName evidence="3">RRM domain-containing protein</fullName>
    </recommendedName>
</protein>
<dbReference type="InterPro" id="IPR012677">
    <property type="entry name" value="Nucleotide-bd_a/b_plait_sf"/>
</dbReference>
<evidence type="ECO:0000256" key="2">
    <source>
        <dbReference type="SAM" id="MobiDB-lite"/>
    </source>
</evidence>
<comment type="caution">
    <text evidence="4">The sequence shown here is derived from an EMBL/GenBank/DDBJ whole genome shotgun (WGS) entry which is preliminary data.</text>
</comment>
<evidence type="ECO:0000313" key="4">
    <source>
        <dbReference type="EMBL" id="KAG1312422.1"/>
    </source>
</evidence>
<dbReference type="Pfam" id="PF00076">
    <property type="entry name" value="RRM_1"/>
    <property type="match status" value="1"/>
</dbReference>
<feature type="domain" description="RRM" evidence="3">
    <location>
        <begin position="131"/>
        <end position="209"/>
    </location>
</feature>
<keyword evidence="1" id="KW-0694">RNA-binding</keyword>
<dbReference type="SMART" id="SM00360">
    <property type="entry name" value="RRM"/>
    <property type="match status" value="1"/>
</dbReference>
<name>A0A9P6XFG5_RHIOR</name>
<gene>
    <name evidence="4" type="ORF">G6F64_003037</name>
</gene>
<feature type="region of interest" description="Disordered" evidence="2">
    <location>
        <begin position="1"/>
        <end position="126"/>
    </location>
</feature>
<dbReference type="InterPro" id="IPR050441">
    <property type="entry name" value="RBM"/>
</dbReference>
<dbReference type="GO" id="GO:0003723">
    <property type="term" value="F:RNA binding"/>
    <property type="evidence" value="ECO:0007669"/>
    <property type="project" value="UniProtKB-UniRule"/>
</dbReference>
<reference evidence="4" key="1">
    <citation type="journal article" date="2020" name="Microb. Genom.">
        <title>Genetic diversity of clinical and environmental Mucorales isolates obtained from an investigation of mucormycosis cases among solid organ transplant recipients.</title>
        <authorList>
            <person name="Nguyen M.H."/>
            <person name="Kaul D."/>
            <person name="Muto C."/>
            <person name="Cheng S.J."/>
            <person name="Richter R.A."/>
            <person name="Bruno V.M."/>
            <person name="Liu G."/>
            <person name="Beyhan S."/>
            <person name="Sundermann A.J."/>
            <person name="Mounaud S."/>
            <person name="Pasculle A.W."/>
            <person name="Nierman W.C."/>
            <person name="Driscoll E."/>
            <person name="Cumbie R."/>
            <person name="Clancy C.J."/>
            <person name="Dupont C.L."/>
        </authorList>
    </citation>
    <scope>NUCLEOTIDE SEQUENCE</scope>
    <source>
        <strain evidence="4">GL11</strain>
    </source>
</reference>
<feature type="compositionally biased region" description="Basic and acidic residues" evidence="2">
    <location>
        <begin position="222"/>
        <end position="243"/>
    </location>
</feature>